<keyword evidence="1" id="KW-1133">Transmembrane helix</keyword>
<organism evidence="2 3">
    <name type="scientific">Methylobacterium durans</name>
    <dbReference type="NCBI Taxonomy" id="2202825"/>
    <lineage>
        <taxon>Bacteria</taxon>
        <taxon>Pseudomonadati</taxon>
        <taxon>Pseudomonadota</taxon>
        <taxon>Alphaproteobacteria</taxon>
        <taxon>Hyphomicrobiales</taxon>
        <taxon>Methylobacteriaceae</taxon>
        <taxon>Methylobacterium</taxon>
    </lineage>
</organism>
<dbReference type="RefSeq" id="WP_109890984.1">
    <property type="nucleotide sequence ID" value="NZ_CP029550.1"/>
</dbReference>
<evidence type="ECO:0000313" key="3">
    <source>
        <dbReference type="Proteomes" id="UP000245926"/>
    </source>
</evidence>
<dbReference type="OrthoDB" id="7226379at2"/>
<name>A0A2U8W8S0_9HYPH</name>
<keyword evidence="3" id="KW-1185">Reference proteome</keyword>
<gene>
    <name evidence="2" type="ORF">DK389_15850</name>
</gene>
<reference evidence="3" key="1">
    <citation type="submission" date="2018-05" db="EMBL/GenBank/DDBJ databases">
        <title>Complete Genome Sequence of Methylobacterium sp. 17SD2-17.</title>
        <authorList>
            <person name="Srinivasan S."/>
        </authorList>
    </citation>
    <scope>NUCLEOTIDE SEQUENCE [LARGE SCALE GENOMIC DNA]</scope>
    <source>
        <strain evidence="3">17SD2-17</strain>
    </source>
</reference>
<dbReference type="EMBL" id="CP029550">
    <property type="protein sequence ID" value="AWN41712.1"/>
    <property type="molecule type" value="Genomic_DNA"/>
</dbReference>
<keyword evidence="1" id="KW-0472">Membrane</keyword>
<dbReference type="Proteomes" id="UP000245926">
    <property type="component" value="Chromosome"/>
</dbReference>
<feature type="transmembrane region" description="Helical" evidence="1">
    <location>
        <begin position="20"/>
        <end position="40"/>
    </location>
</feature>
<proteinExistence type="predicted"/>
<dbReference type="AlphaFoldDB" id="A0A2U8W8S0"/>
<evidence type="ECO:0000313" key="2">
    <source>
        <dbReference type="EMBL" id="AWN41712.1"/>
    </source>
</evidence>
<protein>
    <submittedName>
        <fullName evidence="2">Uncharacterized protein</fullName>
    </submittedName>
</protein>
<dbReference type="KEGG" id="mets:DK389_15850"/>
<accession>A0A2U8W8S0</accession>
<evidence type="ECO:0000256" key="1">
    <source>
        <dbReference type="SAM" id="Phobius"/>
    </source>
</evidence>
<sequence length="148" mass="15761">MFVSLSGGCMLRDNRFTDIIINGLAICAALISVVGTGYIINHAFQARRDEDDASALVSNAISGDIESQRKLAACYKEGCPPLPRAEIIGCAWRKITLDTGGNLPEDQEQARVACGPLSSSDIEISENAKASLQRRIEARRAAAGVANP</sequence>
<keyword evidence="1" id="KW-0812">Transmembrane</keyword>